<dbReference type="EMBL" id="JBHSLN010000075">
    <property type="protein sequence ID" value="MFC5298585.1"/>
    <property type="molecule type" value="Genomic_DNA"/>
</dbReference>
<evidence type="ECO:0000256" key="3">
    <source>
        <dbReference type="ARBA" id="ARBA00023163"/>
    </source>
</evidence>
<feature type="domain" description="HTH lacI-type" evidence="4">
    <location>
        <begin position="7"/>
        <end position="61"/>
    </location>
</feature>
<comment type="caution">
    <text evidence="5">The sequence shown here is derived from an EMBL/GenBank/DDBJ whole genome shotgun (WGS) entry which is preliminary data.</text>
</comment>
<accession>A0ABW0FJK9</accession>
<dbReference type="PANTHER" id="PTHR30146:SF155">
    <property type="entry name" value="ALANINE RACEMASE"/>
    <property type="match status" value="1"/>
</dbReference>
<dbReference type="Pfam" id="PF00356">
    <property type="entry name" value="LacI"/>
    <property type="match status" value="1"/>
</dbReference>
<dbReference type="PROSITE" id="PS50932">
    <property type="entry name" value="HTH_LACI_2"/>
    <property type="match status" value="1"/>
</dbReference>
<proteinExistence type="predicted"/>
<dbReference type="GO" id="GO:0003677">
    <property type="term" value="F:DNA binding"/>
    <property type="evidence" value="ECO:0007669"/>
    <property type="project" value="UniProtKB-KW"/>
</dbReference>
<dbReference type="CDD" id="cd06267">
    <property type="entry name" value="PBP1_LacI_sugar_binding-like"/>
    <property type="match status" value="1"/>
</dbReference>
<dbReference type="CDD" id="cd01392">
    <property type="entry name" value="HTH_LacI"/>
    <property type="match status" value="1"/>
</dbReference>
<dbReference type="Pfam" id="PF13377">
    <property type="entry name" value="Peripla_BP_3"/>
    <property type="match status" value="1"/>
</dbReference>
<reference evidence="6" key="1">
    <citation type="journal article" date="2019" name="Int. J. Syst. Evol. Microbiol.">
        <title>The Global Catalogue of Microorganisms (GCM) 10K type strain sequencing project: providing services to taxonomists for standard genome sequencing and annotation.</title>
        <authorList>
            <consortium name="The Broad Institute Genomics Platform"/>
            <consortium name="The Broad Institute Genome Sequencing Center for Infectious Disease"/>
            <person name="Wu L."/>
            <person name="Ma J."/>
        </authorList>
    </citation>
    <scope>NUCLEOTIDE SEQUENCE [LARGE SCALE GENOMIC DNA]</scope>
    <source>
        <strain evidence="6">CGMCC 1.16455</strain>
    </source>
</reference>
<keyword evidence="3" id="KW-0804">Transcription</keyword>
<gene>
    <name evidence="5" type="ORF">ACFPK8_13800</name>
</gene>
<dbReference type="InterPro" id="IPR010982">
    <property type="entry name" value="Lambda_DNA-bd_dom_sf"/>
</dbReference>
<keyword evidence="2 5" id="KW-0238">DNA-binding</keyword>
<evidence type="ECO:0000259" key="4">
    <source>
        <dbReference type="PROSITE" id="PS50932"/>
    </source>
</evidence>
<sequence length="351" mass="37058">MTAPRKATIGDVARHAGVSKGTVSLAYSGKRPVSEETRQRIFDAAEELQWTASHRARALATSRTGAIGLVVARDPEVLATDAFFSKFISGCERVLAEHDMGLMLHAVTSSEAERLVYERLAAGRADGVILLDVQVEDPRFELVQRLGLPAVVLSAEEPTGGETAGLPTVYSDDSPAVTELVGRMAQAGHTRIAHVAGPDHYIHGRIRREAFAAAMREQGLDGSLVVEGDFTAASGRDATAQLLDRADPPTAILYANDMMAISGLSLAHSRGLRVPEDLSISGYDDSELSAHLSPALTTVSTGAVQRGQIAVTTLLAEIAGEQPRHVLADHTTVVPRGSIAAPPGTPTRTAP</sequence>
<evidence type="ECO:0000313" key="6">
    <source>
        <dbReference type="Proteomes" id="UP001595937"/>
    </source>
</evidence>
<dbReference type="SUPFAM" id="SSF47413">
    <property type="entry name" value="lambda repressor-like DNA-binding domains"/>
    <property type="match status" value="1"/>
</dbReference>
<keyword evidence="1" id="KW-0805">Transcription regulation</keyword>
<dbReference type="InterPro" id="IPR046335">
    <property type="entry name" value="LacI/GalR-like_sensor"/>
</dbReference>
<evidence type="ECO:0000256" key="2">
    <source>
        <dbReference type="ARBA" id="ARBA00023125"/>
    </source>
</evidence>
<dbReference type="SUPFAM" id="SSF53822">
    <property type="entry name" value="Periplasmic binding protein-like I"/>
    <property type="match status" value="1"/>
</dbReference>
<keyword evidence="6" id="KW-1185">Reference proteome</keyword>
<evidence type="ECO:0000313" key="5">
    <source>
        <dbReference type="EMBL" id="MFC5298585.1"/>
    </source>
</evidence>
<dbReference type="GeneID" id="303297749"/>
<dbReference type="Proteomes" id="UP001595937">
    <property type="component" value="Unassembled WGS sequence"/>
</dbReference>
<dbReference type="SMART" id="SM00354">
    <property type="entry name" value="HTH_LACI"/>
    <property type="match status" value="1"/>
</dbReference>
<dbReference type="RefSeq" id="WP_343924548.1">
    <property type="nucleotide sequence ID" value="NZ_BAAAIR010000041.1"/>
</dbReference>
<dbReference type="InterPro" id="IPR028082">
    <property type="entry name" value="Peripla_BP_I"/>
</dbReference>
<name>A0ABW0FJK9_9MICO</name>
<organism evidence="5 6">
    <name type="scientific">Brachybacterium tyrofermentans</name>
    <dbReference type="NCBI Taxonomy" id="47848"/>
    <lineage>
        <taxon>Bacteria</taxon>
        <taxon>Bacillati</taxon>
        <taxon>Actinomycetota</taxon>
        <taxon>Actinomycetes</taxon>
        <taxon>Micrococcales</taxon>
        <taxon>Dermabacteraceae</taxon>
        <taxon>Brachybacterium</taxon>
    </lineage>
</organism>
<protein>
    <submittedName>
        <fullName evidence="5">LacI family DNA-binding transcriptional regulator</fullName>
    </submittedName>
</protein>
<evidence type="ECO:0000256" key="1">
    <source>
        <dbReference type="ARBA" id="ARBA00023015"/>
    </source>
</evidence>
<dbReference type="Gene3D" id="1.10.260.40">
    <property type="entry name" value="lambda repressor-like DNA-binding domains"/>
    <property type="match status" value="1"/>
</dbReference>
<dbReference type="InterPro" id="IPR000843">
    <property type="entry name" value="HTH_LacI"/>
</dbReference>
<dbReference type="PANTHER" id="PTHR30146">
    <property type="entry name" value="LACI-RELATED TRANSCRIPTIONAL REPRESSOR"/>
    <property type="match status" value="1"/>
</dbReference>
<dbReference type="Gene3D" id="3.40.50.2300">
    <property type="match status" value="2"/>
</dbReference>